<evidence type="ECO:0000313" key="5">
    <source>
        <dbReference type="Proteomes" id="UP000178129"/>
    </source>
</evidence>
<name>A0A1E1LMF7_9HELO</name>
<dbReference type="Pfam" id="PF23868">
    <property type="entry name" value="Mmc1_C"/>
    <property type="match status" value="1"/>
</dbReference>
<keyword evidence="2" id="KW-0812">Transmembrane</keyword>
<reference evidence="5" key="1">
    <citation type="submission" date="2016-03" db="EMBL/GenBank/DDBJ databases">
        <authorList>
            <person name="Ploux O."/>
        </authorList>
    </citation>
    <scope>NUCLEOTIDE SEQUENCE [LARGE SCALE GENOMIC DNA]</scope>
    <source>
        <strain evidence="5">UK7</strain>
    </source>
</reference>
<accession>A0A1E1LMF7</accession>
<keyword evidence="5" id="KW-1185">Reference proteome</keyword>
<dbReference type="PANTHER" id="PTHR38644">
    <property type="entry name" value="EXPRESSED PROTEIN"/>
    <property type="match status" value="1"/>
</dbReference>
<sequence>MPPRLPRAAIAQSRSIRLASSPKRPQICLICSASRSSRLTKRPQLQHSRAQTRLSSSIPSPSTINSTSPIHSRGSRAELRDALLNIQRHAASYVNISRLQLALRGLEQTPGDETIRIAFLGLADGGVSLRKAKELLRLLLADPLKTEEEWERILLSAQEGGKPILLRIGEDGNGEQGNRLVQEIHVSSPTLNGHKLEILVLEMDPPARDSGVDGFEEAVLVPTMEIPTSNTGRYTPVTTPVHKTLIVSEGILGAAAMFNFPKDIDRDVISTAVDIQTSDAFLPFQVVDSALAAEAIKLFRDRVDNALVYERDWFASGMSEVLGWIRAGTSPTDGQMKAPLRKLVESIVQSASAAIETEESRQKSLALSRTVPSADLIALRRSLEVWAETAHTELRDDLDIAFNGQRWRKLGWWKLFWRVDDVSHIASDILGRRFLTNAEKEIIYLAGAIAQAGVGKTFEVSPKNWAYKPTSEKVVEAKLSSEPPPPTFRNAVGTPKDLISARIKPRPWPLQVPVTRAYLAQETVPALQALAQKLVFQTLSTSSFASAFAGLIYFSSITTTLYEAGGVAAFGIVWSLRRMQGKWEAARTYWEGEVREEGRKAVRAVEGVVGKVLEEKKPAVVDDVQLEQAKTAIARAENALQASE</sequence>
<dbReference type="InParanoid" id="A0A1E1LMF7"/>
<gene>
    <name evidence="4" type="ORF">RCO7_08700</name>
</gene>
<organism evidence="4 5">
    <name type="scientific">Rhynchosporium graminicola</name>
    <dbReference type="NCBI Taxonomy" id="2792576"/>
    <lineage>
        <taxon>Eukaryota</taxon>
        <taxon>Fungi</taxon>
        <taxon>Dikarya</taxon>
        <taxon>Ascomycota</taxon>
        <taxon>Pezizomycotina</taxon>
        <taxon>Leotiomycetes</taxon>
        <taxon>Helotiales</taxon>
        <taxon>Ploettnerulaceae</taxon>
        <taxon>Rhynchosporium</taxon>
    </lineage>
</organism>
<evidence type="ECO:0000256" key="2">
    <source>
        <dbReference type="SAM" id="Phobius"/>
    </source>
</evidence>
<feature type="compositionally biased region" description="Low complexity" evidence="1">
    <location>
        <begin position="55"/>
        <end position="72"/>
    </location>
</feature>
<dbReference type="PANTHER" id="PTHR38644:SF1">
    <property type="entry name" value="EXPRESSED PROTEIN"/>
    <property type="match status" value="1"/>
</dbReference>
<dbReference type="EMBL" id="FJUW01000063">
    <property type="protein sequence ID" value="CZT11682.1"/>
    <property type="molecule type" value="Genomic_DNA"/>
</dbReference>
<dbReference type="Pfam" id="PF23867">
    <property type="entry name" value="Mmc1_N"/>
    <property type="match status" value="1"/>
</dbReference>
<keyword evidence="2" id="KW-0472">Membrane</keyword>
<keyword evidence="2" id="KW-1133">Transmembrane helix</keyword>
<feature type="region of interest" description="Disordered" evidence="1">
    <location>
        <begin position="40"/>
        <end position="73"/>
    </location>
</feature>
<evidence type="ECO:0000256" key="1">
    <source>
        <dbReference type="SAM" id="MobiDB-lite"/>
    </source>
</evidence>
<comment type="caution">
    <text evidence="4">The sequence shown here is derived from an EMBL/GenBank/DDBJ whole genome shotgun (WGS) entry which is preliminary data.</text>
</comment>
<feature type="transmembrane region" description="Helical" evidence="2">
    <location>
        <begin position="551"/>
        <end position="574"/>
    </location>
</feature>
<feature type="domain" description="Mmc1 C-terminal" evidence="3">
    <location>
        <begin position="380"/>
        <end position="599"/>
    </location>
</feature>
<evidence type="ECO:0000313" key="4">
    <source>
        <dbReference type="EMBL" id="CZT11682.1"/>
    </source>
</evidence>
<feature type="compositionally biased region" description="Polar residues" evidence="1">
    <location>
        <begin position="40"/>
        <end position="54"/>
    </location>
</feature>
<proteinExistence type="predicted"/>
<dbReference type="AlphaFoldDB" id="A0A1E1LMF7"/>
<dbReference type="STRING" id="914237.A0A1E1LMF7"/>
<protein>
    <recommendedName>
        <fullName evidence="3">Mmc1 C-terminal domain-containing protein</fullName>
    </recommendedName>
</protein>
<dbReference type="InterPro" id="IPR056196">
    <property type="entry name" value="Mmc1_C"/>
</dbReference>
<dbReference type="Proteomes" id="UP000178129">
    <property type="component" value="Unassembled WGS sequence"/>
</dbReference>
<evidence type="ECO:0000259" key="3">
    <source>
        <dbReference type="Pfam" id="PF23868"/>
    </source>
</evidence>